<feature type="non-terminal residue" evidence="1">
    <location>
        <position position="47"/>
    </location>
</feature>
<dbReference type="Proteomes" id="UP001177023">
    <property type="component" value="Unassembled WGS sequence"/>
</dbReference>
<proteinExistence type="predicted"/>
<accession>A0AA36CLR6</accession>
<dbReference type="EMBL" id="CATQJA010002304">
    <property type="protein sequence ID" value="CAJ0570360.1"/>
    <property type="molecule type" value="Genomic_DNA"/>
</dbReference>
<organism evidence="1 2">
    <name type="scientific">Mesorhabditis spiculigera</name>
    <dbReference type="NCBI Taxonomy" id="96644"/>
    <lineage>
        <taxon>Eukaryota</taxon>
        <taxon>Metazoa</taxon>
        <taxon>Ecdysozoa</taxon>
        <taxon>Nematoda</taxon>
        <taxon>Chromadorea</taxon>
        <taxon>Rhabditida</taxon>
        <taxon>Rhabditina</taxon>
        <taxon>Rhabditomorpha</taxon>
        <taxon>Rhabditoidea</taxon>
        <taxon>Rhabditidae</taxon>
        <taxon>Mesorhabditinae</taxon>
        <taxon>Mesorhabditis</taxon>
    </lineage>
</organism>
<reference evidence="1" key="1">
    <citation type="submission" date="2023-06" db="EMBL/GenBank/DDBJ databases">
        <authorList>
            <person name="Delattre M."/>
        </authorList>
    </citation>
    <scope>NUCLEOTIDE SEQUENCE</scope>
    <source>
        <strain evidence="1">AF72</strain>
    </source>
</reference>
<keyword evidence="2" id="KW-1185">Reference proteome</keyword>
<feature type="non-terminal residue" evidence="1">
    <location>
        <position position="1"/>
    </location>
</feature>
<name>A0AA36CLR6_9BILA</name>
<comment type="caution">
    <text evidence="1">The sequence shown here is derived from an EMBL/GenBank/DDBJ whole genome shotgun (WGS) entry which is preliminary data.</text>
</comment>
<gene>
    <name evidence="1" type="ORF">MSPICULIGERA_LOCUS8802</name>
</gene>
<sequence>VPPELPEVGSQHTYKRIVDVRCDASHVVLVPLLAYDPEESLHPRIFR</sequence>
<evidence type="ECO:0000313" key="2">
    <source>
        <dbReference type="Proteomes" id="UP001177023"/>
    </source>
</evidence>
<dbReference type="AlphaFoldDB" id="A0AA36CLR6"/>
<protein>
    <submittedName>
        <fullName evidence="1">Uncharacterized protein</fullName>
    </submittedName>
</protein>
<evidence type="ECO:0000313" key="1">
    <source>
        <dbReference type="EMBL" id="CAJ0570360.1"/>
    </source>
</evidence>